<dbReference type="EMBL" id="HBFQ01038891">
    <property type="protein sequence ID" value="CAD8853214.1"/>
    <property type="molecule type" value="Transcribed_RNA"/>
</dbReference>
<dbReference type="PROSITE" id="PS51420">
    <property type="entry name" value="RHO"/>
    <property type="match status" value="1"/>
</dbReference>
<reference evidence="5" key="1">
    <citation type="submission" date="2021-01" db="EMBL/GenBank/DDBJ databases">
        <authorList>
            <person name="Corre E."/>
            <person name="Pelletier E."/>
            <person name="Niang G."/>
            <person name="Scheremetjew M."/>
            <person name="Finn R."/>
            <person name="Kale V."/>
            <person name="Holt S."/>
            <person name="Cochrane G."/>
            <person name="Meng A."/>
            <person name="Brown T."/>
            <person name="Cohen L."/>
        </authorList>
    </citation>
    <scope>NUCLEOTIDE SEQUENCE</scope>
</reference>
<dbReference type="InterPro" id="IPR001806">
    <property type="entry name" value="Small_GTPase"/>
</dbReference>
<organism evidence="5">
    <name type="scientific">Noctiluca scintillans</name>
    <name type="common">Sea sparkle</name>
    <name type="synonym">Red tide dinoflagellate</name>
    <dbReference type="NCBI Taxonomy" id="2966"/>
    <lineage>
        <taxon>Eukaryota</taxon>
        <taxon>Sar</taxon>
        <taxon>Alveolata</taxon>
        <taxon>Dinophyceae</taxon>
        <taxon>Noctilucales</taxon>
        <taxon>Noctilucaceae</taxon>
        <taxon>Noctiluca</taxon>
    </lineage>
</organism>
<dbReference type="PROSITE" id="PS51421">
    <property type="entry name" value="RAS"/>
    <property type="match status" value="1"/>
</dbReference>
<dbReference type="FunFam" id="3.40.50.300:FF:000586">
    <property type="entry name" value="Rab family GTPase"/>
    <property type="match status" value="1"/>
</dbReference>
<dbReference type="PANTHER" id="PTHR47979">
    <property type="entry name" value="DRAB11-RELATED"/>
    <property type="match status" value="1"/>
</dbReference>
<comment type="similarity">
    <text evidence="2">Belongs to the small GTPase superfamily. Rab family.</text>
</comment>
<gene>
    <name evidence="5" type="ORF">NSCI0253_LOCUS27564</name>
</gene>
<dbReference type="PRINTS" id="PR00449">
    <property type="entry name" value="RASTRNSFRMNG"/>
</dbReference>
<dbReference type="SMART" id="SM00177">
    <property type="entry name" value="ARF"/>
    <property type="match status" value="1"/>
</dbReference>
<accession>A0A7S1FA80</accession>
<evidence type="ECO:0000313" key="5">
    <source>
        <dbReference type="EMBL" id="CAD8853214.1"/>
    </source>
</evidence>
<comment type="subcellular location">
    <subcellularLocation>
        <location evidence="1">Endomembrane system</location>
    </subcellularLocation>
</comment>
<dbReference type="PROSITE" id="PS51419">
    <property type="entry name" value="RAB"/>
    <property type="match status" value="1"/>
</dbReference>
<dbReference type="SMART" id="SM00174">
    <property type="entry name" value="RHO"/>
    <property type="match status" value="1"/>
</dbReference>
<dbReference type="GO" id="GO:0003924">
    <property type="term" value="F:GTPase activity"/>
    <property type="evidence" value="ECO:0007669"/>
    <property type="project" value="InterPro"/>
</dbReference>
<dbReference type="InterPro" id="IPR005225">
    <property type="entry name" value="Small_GTP-bd"/>
</dbReference>
<keyword evidence="3" id="KW-0547">Nucleotide-binding</keyword>
<dbReference type="Gene3D" id="3.40.50.300">
    <property type="entry name" value="P-loop containing nucleotide triphosphate hydrolases"/>
    <property type="match status" value="1"/>
</dbReference>
<dbReference type="SMART" id="SM00175">
    <property type="entry name" value="RAB"/>
    <property type="match status" value="1"/>
</dbReference>
<dbReference type="SUPFAM" id="SSF52540">
    <property type="entry name" value="P-loop containing nucleoside triphosphate hydrolases"/>
    <property type="match status" value="1"/>
</dbReference>
<evidence type="ECO:0000256" key="4">
    <source>
        <dbReference type="ARBA" id="ARBA00023136"/>
    </source>
</evidence>
<proteinExistence type="inferred from homology"/>
<dbReference type="GO" id="GO:0012505">
    <property type="term" value="C:endomembrane system"/>
    <property type="evidence" value="ECO:0007669"/>
    <property type="project" value="UniProtKB-SubCell"/>
</dbReference>
<protein>
    <submittedName>
        <fullName evidence="5">Uncharacterized protein</fullName>
    </submittedName>
</protein>
<name>A0A7S1FA80_NOCSC</name>
<dbReference type="SMART" id="SM00176">
    <property type="entry name" value="RAN"/>
    <property type="match status" value="1"/>
</dbReference>
<evidence type="ECO:0000256" key="1">
    <source>
        <dbReference type="ARBA" id="ARBA00004308"/>
    </source>
</evidence>
<evidence type="ECO:0000256" key="2">
    <source>
        <dbReference type="ARBA" id="ARBA00006270"/>
    </source>
</evidence>
<dbReference type="NCBIfam" id="TIGR00231">
    <property type="entry name" value="small_GTP"/>
    <property type="match status" value="1"/>
</dbReference>
<evidence type="ECO:0000256" key="3">
    <source>
        <dbReference type="ARBA" id="ARBA00022741"/>
    </source>
</evidence>
<dbReference type="AlphaFoldDB" id="A0A7S1FA80"/>
<dbReference type="InterPro" id="IPR050209">
    <property type="entry name" value="Rab_GTPases_membrane_traffic"/>
</dbReference>
<dbReference type="InterPro" id="IPR027417">
    <property type="entry name" value="P-loop_NTPase"/>
</dbReference>
<sequence length="203" mass="22438">MAYQYMFKYVVVGDSGVGKSSLLLRLTDDKFREGEFSTICVEFGTKLVNIDDKTIKLQIWDTGGQETYRSMTKSYYRGSAGVILVYDISKRETFNHIKSWLKDVKELANDGTVIILVGNKCDLPNRAITSEEGEAFAAANGLIFRETSAKTSVNVEETFLETARKIYETIPKDARVGAFGAGGGIRIYNVPNQKPAQKGGCCS</sequence>
<keyword evidence="4" id="KW-0472">Membrane</keyword>
<dbReference type="SMART" id="SM00173">
    <property type="entry name" value="RAS"/>
    <property type="match status" value="1"/>
</dbReference>
<dbReference type="GO" id="GO:0005525">
    <property type="term" value="F:GTP binding"/>
    <property type="evidence" value="ECO:0007669"/>
    <property type="project" value="InterPro"/>
</dbReference>
<dbReference type="Pfam" id="PF00071">
    <property type="entry name" value="Ras"/>
    <property type="match status" value="1"/>
</dbReference>